<dbReference type="EMBL" id="FMXE01000002">
    <property type="protein sequence ID" value="SDA37733.1"/>
    <property type="molecule type" value="Genomic_DNA"/>
</dbReference>
<protein>
    <recommendedName>
        <fullName evidence="3">PIN domain-containing protein</fullName>
    </recommendedName>
</protein>
<keyword evidence="2" id="KW-1185">Reference proteome</keyword>
<dbReference type="AlphaFoldDB" id="A0A1G5UVU0"/>
<dbReference type="SUPFAM" id="SSF88723">
    <property type="entry name" value="PIN domain-like"/>
    <property type="match status" value="1"/>
</dbReference>
<dbReference type="CDD" id="cd18738">
    <property type="entry name" value="PIN_VapC4-5_FitB-like"/>
    <property type="match status" value="1"/>
</dbReference>
<organism evidence="1 2">
    <name type="scientific">Algoriphagus alkaliphilus</name>
    <dbReference type="NCBI Taxonomy" id="279824"/>
    <lineage>
        <taxon>Bacteria</taxon>
        <taxon>Pseudomonadati</taxon>
        <taxon>Bacteroidota</taxon>
        <taxon>Cytophagia</taxon>
        <taxon>Cytophagales</taxon>
        <taxon>Cyclobacteriaceae</taxon>
        <taxon>Algoriphagus</taxon>
    </lineage>
</organism>
<sequence>MRGYLIDSNIISDYFSENLTQDFLDFLDPIFEKSPCLLIISQIELLSWKADPTIESLIQEFISDSRVFELSQEIISTCIAATAIVEDLVLITKNIRDFSKIKGLRILNTSDFVWQIQSIAKYVF</sequence>
<dbReference type="RefSeq" id="WP_092727991.1">
    <property type="nucleotide sequence ID" value="NZ_FMXE01000002.1"/>
</dbReference>
<evidence type="ECO:0000313" key="2">
    <source>
        <dbReference type="Proteomes" id="UP000198756"/>
    </source>
</evidence>
<dbReference type="InterPro" id="IPR029060">
    <property type="entry name" value="PIN-like_dom_sf"/>
</dbReference>
<dbReference type="OrthoDB" id="676982at2"/>
<dbReference type="Gene3D" id="3.40.50.1010">
    <property type="entry name" value="5'-nuclease"/>
    <property type="match status" value="1"/>
</dbReference>
<dbReference type="STRING" id="279824.SAMN03080617_00102"/>
<name>A0A1G5UVU0_9BACT</name>
<gene>
    <name evidence="1" type="ORF">SAMN03080617_00102</name>
</gene>
<proteinExistence type="predicted"/>
<evidence type="ECO:0000313" key="1">
    <source>
        <dbReference type="EMBL" id="SDA37733.1"/>
    </source>
</evidence>
<reference evidence="2" key="1">
    <citation type="submission" date="2016-10" db="EMBL/GenBank/DDBJ databases">
        <authorList>
            <person name="Varghese N."/>
            <person name="Submissions S."/>
        </authorList>
    </citation>
    <scope>NUCLEOTIDE SEQUENCE [LARGE SCALE GENOMIC DNA]</scope>
    <source>
        <strain evidence="2">DSM 22703</strain>
    </source>
</reference>
<evidence type="ECO:0008006" key="3">
    <source>
        <dbReference type="Google" id="ProtNLM"/>
    </source>
</evidence>
<dbReference type="Proteomes" id="UP000198756">
    <property type="component" value="Unassembled WGS sequence"/>
</dbReference>
<accession>A0A1G5UVU0</accession>